<evidence type="ECO:0000313" key="2">
    <source>
        <dbReference type="Proteomes" id="UP000541535"/>
    </source>
</evidence>
<name>A0A7W5FV03_9BURK</name>
<dbReference type="AlphaFoldDB" id="A0A7W5FV03"/>
<organism evidence="1 2">
    <name type="scientific">Pseudoduganella violacea</name>
    <dbReference type="NCBI Taxonomy" id="1715466"/>
    <lineage>
        <taxon>Bacteria</taxon>
        <taxon>Pseudomonadati</taxon>
        <taxon>Pseudomonadota</taxon>
        <taxon>Betaproteobacteria</taxon>
        <taxon>Burkholderiales</taxon>
        <taxon>Oxalobacteraceae</taxon>
        <taxon>Telluria group</taxon>
        <taxon>Pseudoduganella</taxon>
    </lineage>
</organism>
<dbReference type="RefSeq" id="WP_183442017.1">
    <property type="nucleotide sequence ID" value="NZ_JACHXD010000009.1"/>
</dbReference>
<comment type="caution">
    <text evidence="1">The sequence shown here is derived from an EMBL/GenBank/DDBJ whole genome shotgun (WGS) entry which is preliminary data.</text>
</comment>
<dbReference type="Proteomes" id="UP000541535">
    <property type="component" value="Unassembled WGS sequence"/>
</dbReference>
<keyword evidence="2" id="KW-1185">Reference proteome</keyword>
<gene>
    <name evidence="1" type="ORF">FHS03_003326</name>
</gene>
<accession>A0A7W5FV03</accession>
<evidence type="ECO:0008006" key="3">
    <source>
        <dbReference type="Google" id="ProtNLM"/>
    </source>
</evidence>
<protein>
    <recommendedName>
        <fullName evidence="3">PIN domain-containing protein</fullName>
    </recommendedName>
</protein>
<evidence type="ECO:0000313" key="1">
    <source>
        <dbReference type="EMBL" id="MBB3120262.1"/>
    </source>
</evidence>
<proteinExistence type="predicted"/>
<reference evidence="1 2" key="1">
    <citation type="submission" date="2020-08" db="EMBL/GenBank/DDBJ databases">
        <title>Genomic Encyclopedia of Type Strains, Phase III (KMG-III): the genomes of soil and plant-associated and newly described type strains.</title>
        <authorList>
            <person name="Whitman W."/>
        </authorList>
    </citation>
    <scope>NUCLEOTIDE SEQUENCE [LARGE SCALE GENOMIC DNA]</scope>
    <source>
        <strain evidence="1 2">CECT 8897</strain>
    </source>
</reference>
<dbReference type="EMBL" id="JACHXD010000009">
    <property type="protein sequence ID" value="MBB3120262.1"/>
    <property type="molecule type" value="Genomic_DNA"/>
</dbReference>
<sequence length="159" mass="18353">MHNTAYLDHSVICHYADPLSRHALTRACQQLTRHWWRTQMQPALTYTSEYAIDEILRGDPRLASARLTAARSLTVLPKDLNHKTMGELLIFSGCLMAKAKQTARQFSCASWWEIHLFATWDYTQIGRADRLRLLRQIIGGFEMQAPEIVNILQLMEMPP</sequence>